<evidence type="ECO:0000313" key="2">
    <source>
        <dbReference type="Proteomes" id="UP001162164"/>
    </source>
</evidence>
<dbReference type="Proteomes" id="UP001162164">
    <property type="component" value="Unassembled WGS sequence"/>
</dbReference>
<accession>A0ABQ9JIZ9</accession>
<name>A0ABQ9JIZ9_9CUCU</name>
<protein>
    <recommendedName>
        <fullName evidence="3">Reverse transcriptase</fullName>
    </recommendedName>
</protein>
<comment type="caution">
    <text evidence="1">The sequence shown here is derived from an EMBL/GenBank/DDBJ whole genome shotgun (WGS) entry which is preliminary data.</text>
</comment>
<dbReference type="EMBL" id="JAPWTJ010000500">
    <property type="protein sequence ID" value="KAJ8977861.1"/>
    <property type="molecule type" value="Genomic_DNA"/>
</dbReference>
<sequence length="202" mass="23747">MLESTQRKALLRIASGYRTISTAAIQVTTGIPPISLLVEERYRLYHTEDAQQQTVKNREREITLNQWQERWEEHTGTAAWTKVLIQDIRPWVRCNHRTLDFYITQFLTGHGSFKYYTKRMGITQDDACSYCGLIDTAEHTVLNCGRWSDWREELEEELGSVINKENISDIMIANGRNWAKVSRFVKKVLQKKKEEERQNVHN</sequence>
<organism evidence="1 2">
    <name type="scientific">Molorchus minor</name>
    <dbReference type="NCBI Taxonomy" id="1323400"/>
    <lineage>
        <taxon>Eukaryota</taxon>
        <taxon>Metazoa</taxon>
        <taxon>Ecdysozoa</taxon>
        <taxon>Arthropoda</taxon>
        <taxon>Hexapoda</taxon>
        <taxon>Insecta</taxon>
        <taxon>Pterygota</taxon>
        <taxon>Neoptera</taxon>
        <taxon>Endopterygota</taxon>
        <taxon>Coleoptera</taxon>
        <taxon>Polyphaga</taxon>
        <taxon>Cucujiformia</taxon>
        <taxon>Chrysomeloidea</taxon>
        <taxon>Cerambycidae</taxon>
        <taxon>Lamiinae</taxon>
        <taxon>Monochamini</taxon>
        <taxon>Molorchus</taxon>
    </lineage>
</organism>
<keyword evidence="2" id="KW-1185">Reference proteome</keyword>
<evidence type="ECO:0000313" key="1">
    <source>
        <dbReference type="EMBL" id="KAJ8977861.1"/>
    </source>
</evidence>
<reference evidence="1" key="1">
    <citation type="journal article" date="2023" name="Insect Mol. Biol.">
        <title>Genome sequencing provides insights into the evolution of gene families encoding plant cell wall-degrading enzymes in longhorned beetles.</title>
        <authorList>
            <person name="Shin N.R."/>
            <person name="Okamura Y."/>
            <person name="Kirsch R."/>
            <person name="Pauchet Y."/>
        </authorList>
    </citation>
    <scope>NUCLEOTIDE SEQUENCE</scope>
    <source>
        <strain evidence="1">MMC_N1</strain>
    </source>
</reference>
<proteinExistence type="predicted"/>
<gene>
    <name evidence="1" type="ORF">NQ317_004769</name>
</gene>
<evidence type="ECO:0008006" key="3">
    <source>
        <dbReference type="Google" id="ProtNLM"/>
    </source>
</evidence>